<sequence>MRVQYDWLNDRNWQGYRPSSPSSSPTSSAFPASNSSTLTNLRYQRSYSRLALPSFVARPLSKPWTRKQQPAMAINDERLVVAAGNTIYSYSFGVSNSRGGGGGGISSPPVYLEGSFSIPGTGHERIGNTPASDWDITALAFVRKILVCGFRNGFVARVVLHSNGSSSLLTPEIEYVPPALNAGIMNPAVETRVNVPRTADLIECVSSSGSDSLYAALSSRGKVYLGNIPSSSSGDNNTNDPTPLVQILDLASRSWCSYLSTEASSPFVALGSSSSTPLVVYSLLDVKGDSITSASINPSSHIHVPTAILSSSRSTTAQGTGGAGGAGAGFGSAVYGICRAPPCSPWGPHRRSSDSTRSMGGTSSSLSSTSSLTSASTPPAVLAPLAPVLTLSDPWSIDPIYSVSSGGGGGAHVAAGSARHSVVSFWDLRYANPDSNAKGVWGHVDVDGDGDHEGARDGDRGVGGGGGGGGGGWRNRTSNNGSESGSRSKSSGPVGNGWSVYAPGNDPSPVYTILMESSRVFGATDTRAFVYDFGPNVMQDTYPALSGSSIAGLKPRRSKIGSSGTGGEVGYYVTRYSHGHGGLIGDH</sequence>
<protein>
    <submittedName>
        <fullName evidence="2">Uncharacterized protein</fullName>
    </submittedName>
</protein>
<organism evidence="2 3">
    <name type="scientific">Collybiopsis confluens</name>
    <dbReference type="NCBI Taxonomy" id="2823264"/>
    <lineage>
        <taxon>Eukaryota</taxon>
        <taxon>Fungi</taxon>
        <taxon>Dikarya</taxon>
        <taxon>Basidiomycota</taxon>
        <taxon>Agaricomycotina</taxon>
        <taxon>Agaricomycetes</taxon>
        <taxon>Agaricomycetidae</taxon>
        <taxon>Agaricales</taxon>
        <taxon>Marasmiineae</taxon>
        <taxon>Omphalotaceae</taxon>
        <taxon>Collybiopsis</taxon>
    </lineage>
</organism>
<name>A0A8H5HFF7_9AGAR</name>
<evidence type="ECO:0000313" key="3">
    <source>
        <dbReference type="Proteomes" id="UP000518752"/>
    </source>
</evidence>
<dbReference type="InterPro" id="IPR036322">
    <property type="entry name" value="WD40_repeat_dom_sf"/>
</dbReference>
<evidence type="ECO:0000313" key="2">
    <source>
        <dbReference type="EMBL" id="KAF5382300.1"/>
    </source>
</evidence>
<accession>A0A8H5HFF7</accession>
<feature type="compositionally biased region" description="Basic and acidic residues" evidence="1">
    <location>
        <begin position="444"/>
        <end position="460"/>
    </location>
</feature>
<comment type="caution">
    <text evidence="2">The sequence shown here is derived from an EMBL/GenBank/DDBJ whole genome shotgun (WGS) entry which is preliminary data.</text>
</comment>
<dbReference type="AlphaFoldDB" id="A0A8H5HFF7"/>
<dbReference type="EMBL" id="JAACJN010000053">
    <property type="protein sequence ID" value="KAF5382300.1"/>
    <property type="molecule type" value="Genomic_DNA"/>
</dbReference>
<gene>
    <name evidence="2" type="ORF">D9757_008454</name>
</gene>
<dbReference type="Proteomes" id="UP000518752">
    <property type="component" value="Unassembled WGS sequence"/>
</dbReference>
<reference evidence="2 3" key="1">
    <citation type="journal article" date="2020" name="ISME J.">
        <title>Uncovering the hidden diversity of litter-decomposition mechanisms in mushroom-forming fungi.</title>
        <authorList>
            <person name="Floudas D."/>
            <person name="Bentzer J."/>
            <person name="Ahren D."/>
            <person name="Johansson T."/>
            <person name="Persson P."/>
            <person name="Tunlid A."/>
        </authorList>
    </citation>
    <scope>NUCLEOTIDE SEQUENCE [LARGE SCALE GENOMIC DNA]</scope>
    <source>
        <strain evidence="2 3">CBS 406.79</strain>
    </source>
</reference>
<feature type="region of interest" description="Disordered" evidence="1">
    <location>
        <begin position="441"/>
        <end position="500"/>
    </location>
</feature>
<feature type="compositionally biased region" description="Gly residues" evidence="1">
    <location>
        <begin position="461"/>
        <end position="473"/>
    </location>
</feature>
<feature type="compositionally biased region" description="Low complexity" evidence="1">
    <location>
        <begin position="474"/>
        <end position="492"/>
    </location>
</feature>
<dbReference type="SUPFAM" id="SSF50978">
    <property type="entry name" value="WD40 repeat-like"/>
    <property type="match status" value="1"/>
</dbReference>
<feature type="region of interest" description="Disordered" evidence="1">
    <location>
        <begin position="346"/>
        <end position="377"/>
    </location>
</feature>
<proteinExistence type="predicted"/>
<keyword evidence="3" id="KW-1185">Reference proteome</keyword>
<dbReference type="OrthoDB" id="1259151at2759"/>
<feature type="compositionally biased region" description="Low complexity" evidence="1">
    <location>
        <begin position="355"/>
        <end position="377"/>
    </location>
</feature>
<evidence type="ECO:0000256" key="1">
    <source>
        <dbReference type="SAM" id="MobiDB-lite"/>
    </source>
</evidence>